<evidence type="ECO:0000256" key="1">
    <source>
        <dbReference type="SAM" id="Phobius"/>
    </source>
</evidence>
<reference evidence="2 3" key="1">
    <citation type="submission" date="2019-10" db="EMBL/GenBank/DDBJ databases">
        <title>Draft whole-genome sequence of the purple nonsulfur photosynthetic bacterium Roseospira navarrensis DSM 15114.</title>
        <authorList>
            <person name="Kyndt J.A."/>
            <person name="Meyer T.E."/>
        </authorList>
    </citation>
    <scope>NUCLEOTIDE SEQUENCE [LARGE SCALE GENOMIC DNA]</scope>
    <source>
        <strain evidence="2 3">DSM 15114</strain>
    </source>
</reference>
<keyword evidence="1" id="KW-1133">Transmembrane helix</keyword>
<feature type="transmembrane region" description="Helical" evidence="1">
    <location>
        <begin position="7"/>
        <end position="26"/>
    </location>
</feature>
<keyword evidence="1" id="KW-0812">Transmembrane</keyword>
<dbReference type="AlphaFoldDB" id="A0A7X1ZCY2"/>
<dbReference type="OrthoDB" id="7272344at2"/>
<dbReference type="Proteomes" id="UP000434582">
    <property type="component" value="Unassembled WGS sequence"/>
</dbReference>
<gene>
    <name evidence="2" type="ORF">GHC57_05870</name>
</gene>
<protein>
    <submittedName>
        <fullName evidence="2">Uncharacterized protein</fullName>
    </submittedName>
</protein>
<accession>A0A7X1ZCY2</accession>
<proteinExistence type="predicted"/>
<feature type="transmembrane region" description="Helical" evidence="1">
    <location>
        <begin position="76"/>
        <end position="96"/>
    </location>
</feature>
<comment type="caution">
    <text evidence="2">The sequence shown here is derived from an EMBL/GenBank/DDBJ whole genome shotgun (WGS) entry which is preliminary data.</text>
</comment>
<keyword evidence="1" id="KW-0472">Membrane</keyword>
<name>A0A7X1ZCY2_9PROT</name>
<organism evidence="2 3">
    <name type="scientific">Roseospira navarrensis</name>
    <dbReference type="NCBI Taxonomy" id="140058"/>
    <lineage>
        <taxon>Bacteria</taxon>
        <taxon>Pseudomonadati</taxon>
        <taxon>Pseudomonadota</taxon>
        <taxon>Alphaproteobacteria</taxon>
        <taxon>Rhodospirillales</taxon>
        <taxon>Rhodospirillaceae</taxon>
        <taxon>Roseospira</taxon>
    </lineage>
</organism>
<feature type="transmembrane region" description="Helical" evidence="1">
    <location>
        <begin position="46"/>
        <end position="64"/>
    </location>
</feature>
<dbReference type="Pfam" id="PF20134">
    <property type="entry name" value="DUF6524"/>
    <property type="match status" value="1"/>
</dbReference>
<evidence type="ECO:0000313" key="2">
    <source>
        <dbReference type="EMBL" id="MQX36042.1"/>
    </source>
</evidence>
<keyword evidence="3" id="KW-1185">Reference proteome</keyword>
<dbReference type="InterPro" id="IPR045387">
    <property type="entry name" value="DUF6524"/>
</dbReference>
<feature type="transmembrane region" description="Helical" evidence="1">
    <location>
        <begin position="102"/>
        <end position="121"/>
    </location>
</feature>
<dbReference type="RefSeq" id="WP_153342152.1">
    <property type="nucleotide sequence ID" value="NZ_WIVE01000012.1"/>
</dbReference>
<sequence>MAASGFSFVGFAIRWVAAIVLVMATYNPTGWSFAGWIETSGFNEDLPLKALAAIVLLIGYILYVMATLRSIGKFGIILLVALFAILLWVIVTYTGANLQGEPLIWIGLVVVATIMAVGMSWSHIWRRITGQLDVDDVET</sequence>
<evidence type="ECO:0000313" key="3">
    <source>
        <dbReference type="Proteomes" id="UP000434582"/>
    </source>
</evidence>
<dbReference type="EMBL" id="WIVE01000012">
    <property type="protein sequence ID" value="MQX36042.1"/>
    <property type="molecule type" value="Genomic_DNA"/>
</dbReference>